<accession>A0A843WUW5</accession>
<feature type="transmembrane region" description="Helical" evidence="2">
    <location>
        <begin position="118"/>
        <end position="140"/>
    </location>
</feature>
<evidence type="ECO:0000313" key="4">
    <source>
        <dbReference type="Proteomes" id="UP000652761"/>
    </source>
</evidence>
<organism evidence="3 4">
    <name type="scientific">Colocasia esculenta</name>
    <name type="common">Wild taro</name>
    <name type="synonym">Arum esculentum</name>
    <dbReference type="NCBI Taxonomy" id="4460"/>
    <lineage>
        <taxon>Eukaryota</taxon>
        <taxon>Viridiplantae</taxon>
        <taxon>Streptophyta</taxon>
        <taxon>Embryophyta</taxon>
        <taxon>Tracheophyta</taxon>
        <taxon>Spermatophyta</taxon>
        <taxon>Magnoliopsida</taxon>
        <taxon>Liliopsida</taxon>
        <taxon>Araceae</taxon>
        <taxon>Aroideae</taxon>
        <taxon>Colocasieae</taxon>
        <taxon>Colocasia</taxon>
    </lineage>
</organism>
<feature type="compositionally biased region" description="Basic and acidic residues" evidence="1">
    <location>
        <begin position="1"/>
        <end position="12"/>
    </location>
</feature>
<sequence>MVELRSGRRVETEEIPSASGVRVDMSRGRTPERLKAAVPPALPPPRVREFRNPAKQRSEVNRKNKGVQKIFHCAGTQTFAGICKAEGLLFCWKLLNRAVAVDSRVCETGIMLASRCSCCALVVIHLGTAVLGGGLLRILFQGMGLPYLMFTGRLTRW</sequence>
<feature type="region of interest" description="Disordered" evidence="1">
    <location>
        <begin position="1"/>
        <end position="39"/>
    </location>
</feature>
<dbReference type="AlphaFoldDB" id="A0A843WUW5"/>
<comment type="caution">
    <text evidence="3">The sequence shown here is derived from an EMBL/GenBank/DDBJ whole genome shotgun (WGS) entry which is preliminary data.</text>
</comment>
<proteinExistence type="predicted"/>
<evidence type="ECO:0000313" key="3">
    <source>
        <dbReference type="EMBL" id="MQM13979.1"/>
    </source>
</evidence>
<evidence type="ECO:0000256" key="1">
    <source>
        <dbReference type="SAM" id="MobiDB-lite"/>
    </source>
</evidence>
<evidence type="ECO:0000256" key="2">
    <source>
        <dbReference type="SAM" id="Phobius"/>
    </source>
</evidence>
<dbReference type="Proteomes" id="UP000652761">
    <property type="component" value="Unassembled WGS sequence"/>
</dbReference>
<keyword evidence="2" id="KW-1133">Transmembrane helix</keyword>
<keyword evidence="4" id="KW-1185">Reference proteome</keyword>
<name>A0A843WUW5_COLES</name>
<keyword evidence="2" id="KW-0812">Transmembrane</keyword>
<reference evidence="3" key="1">
    <citation type="submission" date="2017-07" db="EMBL/GenBank/DDBJ databases">
        <title>Taro Niue Genome Assembly and Annotation.</title>
        <authorList>
            <person name="Atibalentja N."/>
            <person name="Keating K."/>
            <person name="Fields C.J."/>
        </authorList>
    </citation>
    <scope>NUCLEOTIDE SEQUENCE</scope>
    <source>
        <strain evidence="3">Niue_2</strain>
        <tissue evidence="3">Leaf</tissue>
    </source>
</reference>
<gene>
    <name evidence="3" type="ORF">Taro_046905</name>
</gene>
<feature type="compositionally biased region" description="Basic and acidic residues" evidence="1">
    <location>
        <begin position="24"/>
        <end position="35"/>
    </location>
</feature>
<dbReference type="OrthoDB" id="1913335at2759"/>
<dbReference type="EMBL" id="NMUH01005909">
    <property type="protein sequence ID" value="MQM13979.1"/>
    <property type="molecule type" value="Genomic_DNA"/>
</dbReference>
<protein>
    <submittedName>
        <fullName evidence="3">Uncharacterized protein</fullName>
    </submittedName>
</protein>
<keyword evidence="2" id="KW-0472">Membrane</keyword>